<evidence type="ECO:0000256" key="1">
    <source>
        <dbReference type="SAM" id="MobiDB-lite"/>
    </source>
</evidence>
<dbReference type="Proteomes" id="UP000298327">
    <property type="component" value="Unassembled WGS sequence"/>
</dbReference>
<keyword evidence="3" id="KW-1185">Reference proteome</keyword>
<dbReference type="AlphaFoldDB" id="A0A4Y9YQ48"/>
<evidence type="ECO:0000313" key="2">
    <source>
        <dbReference type="EMBL" id="TFY63169.1"/>
    </source>
</evidence>
<protein>
    <submittedName>
        <fullName evidence="2">Uncharacterized protein</fullName>
    </submittedName>
</protein>
<name>A0A4Y9YQ48_9AGAM</name>
<gene>
    <name evidence="2" type="ORF">EVG20_g6429</name>
</gene>
<comment type="caution">
    <text evidence="2">The sequence shown here is derived from an EMBL/GenBank/DDBJ whole genome shotgun (WGS) entry which is preliminary data.</text>
</comment>
<feature type="region of interest" description="Disordered" evidence="1">
    <location>
        <begin position="122"/>
        <end position="144"/>
    </location>
</feature>
<proteinExistence type="predicted"/>
<sequence length="196" mass="20864">MDRFVFRYIYYLLLAAASLLPHAYAYFKVTAPVQGTQWVNGQTYPMSWIKGVMDGVDTFDIELSRLSKGGLMFVAKDVPSVTGTINLAIQDVPPADDYFLLFLNSTHGVMYGNSPQFSILDSSSTANSSNPSPESAKPTVTLSGGPNPTAVFATTFPPSVNGVVGGWDAMRGWTSLVLGLLSIVTLGVASGALTVL</sequence>
<feature type="compositionally biased region" description="Low complexity" evidence="1">
    <location>
        <begin position="122"/>
        <end position="136"/>
    </location>
</feature>
<dbReference type="OrthoDB" id="2581067at2759"/>
<dbReference type="EMBL" id="SEOQ01000429">
    <property type="protein sequence ID" value="TFY63169.1"/>
    <property type="molecule type" value="Genomic_DNA"/>
</dbReference>
<reference evidence="2 3" key="1">
    <citation type="submission" date="2019-02" db="EMBL/GenBank/DDBJ databases">
        <title>Genome sequencing of the rare red list fungi Dentipellis fragilis.</title>
        <authorList>
            <person name="Buettner E."/>
            <person name="Kellner H."/>
        </authorList>
    </citation>
    <scope>NUCLEOTIDE SEQUENCE [LARGE SCALE GENOMIC DNA]</scope>
    <source>
        <strain evidence="2 3">DSM 105465</strain>
    </source>
</reference>
<evidence type="ECO:0000313" key="3">
    <source>
        <dbReference type="Proteomes" id="UP000298327"/>
    </source>
</evidence>
<organism evidence="2 3">
    <name type="scientific">Dentipellis fragilis</name>
    <dbReference type="NCBI Taxonomy" id="205917"/>
    <lineage>
        <taxon>Eukaryota</taxon>
        <taxon>Fungi</taxon>
        <taxon>Dikarya</taxon>
        <taxon>Basidiomycota</taxon>
        <taxon>Agaricomycotina</taxon>
        <taxon>Agaricomycetes</taxon>
        <taxon>Russulales</taxon>
        <taxon>Hericiaceae</taxon>
        <taxon>Dentipellis</taxon>
    </lineage>
</organism>
<accession>A0A4Y9YQ48</accession>